<reference evidence="2" key="1">
    <citation type="journal article" date="2019" name="Curr. Biol.">
        <title>Genome Sequence of Striga asiatica Provides Insight into the Evolution of Plant Parasitism.</title>
        <authorList>
            <person name="Yoshida S."/>
            <person name="Kim S."/>
            <person name="Wafula E.K."/>
            <person name="Tanskanen J."/>
            <person name="Kim Y.M."/>
            <person name="Honaas L."/>
            <person name="Yang Z."/>
            <person name="Spallek T."/>
            <person name="Conn C.E."/>
            <person name="Ichihashi Y."/>
            <person name="Cheong K."/>
            <person name="Cui S."/>
            <person name="Der J.P."/>
            <person name="Gundlach H."/>
            <person name="Jiao Y."/>
            <person name="Hori C."/>
            <person name="Ishida J.K."/>
            <person name="Kasahara H."/>
            <person name="Kiba T."/>
            <person name="Kim M.S."/>
            <person name="Koo N."/>
            <person name="Laohavisit A."/>
            <person name="Lee Y.H."/>
            <person name="Lumba S."/>
            <person name="McCourt P."/>
            <person name="Mortimer J.C."/>
            <person name="Mutuku J.M."/>
            <person name="Nomura T."/>
            <person name="Sasaki-Sekimoto Y."/>
            <person name="Seto Y."/>
            <person name="Wang Y."/>
            <person name="Wakatake T."/>
            <person name="Sakakibara H."/>
            <person name="Demura T."/>
            <person name="Yamaguchi S."/>
            <person name="Yoneyama K."/>
            <person name="Manabe R.I."/>
            <person name="Nelson D.C."/>
            <person name="Schulman A.H."/>
            <person name="Timko M.P."/>
            <person name="dePamphilis C.W."/>
            <person name="Choi D."/>
            <person name="Shirasu K."/>
        </authorList>
    </citation>
    <scope>NUCLEOTIDE SEQUENCE [LARGE SCALE GENOMIC DNA]</scope>
    <source>
        <strain evidence="2">cv. UVA1</strain>
    </source>
</reference>
<accession>A0A5A7R576</accession>
<protein>
    <submittedName>
        <fullName evidence="1">Non-structural protein 1</fullName>
    </submittedName>
</protein>
<dbReference type="AlphaFoldDB" id="A0A5A7R576"/>
<comment type="caution">
    <text evidence="1">The sequence shown here is derived from an EMBL/GenBank/DDBJ whole genome shotgun (WGS) entry which is preliminary data.</text>
</comment>
<dbReference type="Proteomes" id="UP000325081">
    <property type="component" value="Unassembled WGS sequence"/>
</dbReference>
<evidence type="ECO:0000313" key="1">
    <source>
        <dbReference type="EMBL" id="GER52562.1"/>
    </source>
</evidence>
<sequence length="282" mass="31985">MWSILREGNFPREESNASEMSVRRIGYPTRELQTTELQLMQKHVKQKILAAEFYRDINILMNKDAQTHAPNIPTELIVDGSGVLGPHHFIAGENLPQIQNLDRRLPEIDEDVRGFEISVRDPFLVKIPQPEENLAGNGGDLAFTRDVVTCEGSSAAADVLEEKTDRTAAHVERAVAFQDVWMIQALQDFDLAADFCNFERVIAAAEFLHEERAAGAPVDCFVNPVAPFVFRRRAHLLDIGEAEAEIGFHFSTERLENYRCLEKKLHKSTFFNICVCLLGYKW</sequence>
<dbReference type="OrthoDB" id="1935327at2759"/>
<evidence type="ECO:0000313" key="2">
    <source>
        <dbReference type="Proteomes" id="UP000325081"/>
    </source>
</evidence>
<keyword evidence="2" id="KW-1185">Reference proteome</keyword>
<name>A0A5A7R576_STRAF</name>
<dbReference type="EMBL" id="BKCP01010403">
    <property type="protein sequence ID" value="GER52562.1"/>
    <property type="molecule type" value="Genomic_DNA"/>
</dbReference>
<gene>
    <name evidence="1" type="ORF">STAS_30016</name>
</gene>
<organism evidence="1 2">
    <name type="scientific">Striga asiatica</name>
    <name type="common">Asiatic witchweed</name>
    <name type="synonym">Buchnera asiatica</name>
    <dbReference type="NCBI Taxonomy" id="4170"/>
    <lineage>
        <taxon>Eukaryota</taxon>
        <taxon>Viridiplantae</taxon>
        <taxon>Streptophyta</taxon>
        <taxon>Embryophyta</taxon>
        <taxon>Tracheophyta</taxon>
        <taxon>Spermatophyta</taxon>
        <taxon>Magnoliopsida</taxon>
        <taxon>eudicotyledons</taxon>
        <taxon>Gunneridae</taxon>
        <taxon>Pentapetalae</taxon>
        <taxon>asterids</taxon>
        <taxon>lamiids</taxon>
        <taxon>Lamiales</taxon>
        <taxon>Orobanchaceae</taxon>
        <taxon>Buchnereae</taxon>
        <taxon>Striga</taxon>
    </lineage>
</organism>
<proteinExistence type="predicted"/>